<dbReference type="PRINTS" id="PR00260">
    <property type="entry name" value="CHEMTRNSDUCR"/>
</dbReference>
<dbReference type="GO" id="GO:0006935">
    <property type="term" value="P:chemotaxis"/>
    <property type="evidence" value="ECO:0007669"/>
    <property type="project" value="UniProtKB-KW"/>
</dbReference>
<evidence type="ECO:0000256" key="3">
    <source>
        <dbReference type="PROSITE-ProRule" id="PRU00284"/>
    </source>
</evidence>
<feature type="domain" description="Methyl-accepting transducer" evidence="4">
    <location>
        <begin position="214"/>
        <end position="443"/>
    </location>
</feature>
<dbReference type="CDD" id="cd00130">
    <property type="entry name" value="PAS"/>
    <property type="match status" value="1"/>
</dbReference>
<evidence type="ECO:0000313" key="7">
    <source>
        <dbReference type="EMBL" id="RUM01152.1"/>
    </source>
</evidence>
<dbReference type="AlphaFoldDB" id="A0A2A6J5R5"/>
<comment type="similarity">
    <text evidence="2">Belongs to the methyl-accepting chemotaxis (MCP) protein family.</text>
</comment>
<dbReference type="Pfam" id="PF00015">
    <property type="entry name" value="MCPsignal"/>
    <property type="match status" value="1"/>
</dbReference>
<keyword evidence="1" id="KW-0145">Chemotaxis</keyword>
<comment type="caution">
    <text evidence="6">The sequence shown here is derived from an EMBL/GenBank/DDBJ whole genome shotgun (WGS) entry which is preliminary data.</text>
</comment>
<protein>
    <submittedName>
        <fullName evidence="6">Uncharacterized protein</fullName>
    </submittedName>
</protein>
<evidence type="ECO:0000313" key="9">
    <source>
        <dbReference type="Proteomes" id="UP000278081"/>
    </source>
</evidence>
<sequence>MDLFNKGKTGALAESASNTSQKADLFGRFAGVGLWDVYLPSATAGGQERHTFSAEFRRLLGFRSEADFPNVVSSWATRIHPDDLEFVTSSFGAHLADASGKTSFDVTYRLATASGEYRWFRSTGGTDRRSDGSAWAAGSLIDIHAQKTLELQVQQDAELDRNFLEALSRAMAALADGDLLNRMPDTDQKFEKSAQDFNKAVSSLASALGNVLESAEKITDKARSITVAANRLSSRSEIQAVRVEESAAALGQINQAIGASLRNTETAIAGMAKAQEEAQSASAIVRDATASVQEIATSSNEISGITSMIDEIAFQTNLLALNAGVEAARAGESGRGFAVVATEVRALAQRSAVAAKKIRELLDQASKEVDIGVQKVANAESSLQKISTRIAELVQLIGLIATSTREQASAVRQLSDAVASIDEDTQLNATMASDTNNACAQLDGIVEQLTKGLQLFQVRSRAMDRLRLVSK</sequence>
<dbReference type="InterPro" id="IPR004089">
    <property type="entry name" value="MCPsignal_dom"/>
</dbReference>
<dbReference type="PANTHER" id="PTHR43531:SF11">
    <property type="entry name" value="METHYL-ACCEPTING CHEMOTAXIS PROTEIN 3"/>
    <property type="match status" value="1"/>
</dbReference>
<keyword evidence="3" id="KW-0807">Transducer</keyword>
<evidence type="ECO:0000256" key="1">
    <source>
        <dbReference type="ARBA" id="ARBA00022500"/>
    </source>
</evidence>
<dbReference type="GO" id="GO:0004888">
    <property type="term" value="F:transmembrane signaling receptor activity"/>
    <property type="evidence" value="ECO:0007669"/>
    <property type="project" value="InterPro"/>
</dbReference>
<evidence type="ECO:0000313" key="8">
    <source>
        <dbReference type="Proteomes" id="UP000220768"/>
    </source>
</evidence>
<dbReference type="SUPFAM" id="SSF55785">
    <property type="entry name" value="PYP-like sensor domain (PAS domain)"/>
    <property type="match status" value="1"/>
</dbReference>
<organism evidence="6 8">
    <name type="scientific">Rhizobium chutanense</name>
    <dbReference type="NCBI Taxonomy" id="2035448"/>
    <lineage>
        <taxon>Bacteria</taxon>
        <taxon>Pseudomonadati</taxon>
        <taxon>Pseudomonadota</taxon>
        <taxon>Alphaproteobacteria</taxon>
        <taxon>Hyphomicrobiales</taxon>
        <taxon>Rhizobiaceae</taxon>
        <taxon>Rhizobium/Agrobacterium group</taxon>
        <taxon>Rhizobium</taxon>
    </lineage>
</organism>
<dbReference type="Proteomes" id="UP000278081">
    <property type="component" value="Unassembled WGS sequence"/>
</dbReference>
<dbReference type="Proteomes" id="UP000220768">
    <property type="component" value="Unassembled WGS sequence"/>
</dbReference>
<dbReference type="InterPro" id="IPR004090">
    <property type="entry name" value="Chemotax_Me-accpt_rcpt"/>
</dbReference>
<dbReference type="EMBL" id="RJTJ01000023">
    <property type="protein sequence ID" value="RUM01152.1"/>
    <property type="molecule type" value="Genomic_DNA"/>
</dbReference>
<evidence type="ECO:0000259" key="5">
    <source>
        <dbReference type="PROSITE" id="PS50885"/>
    </source>
</evidence>
<reference evidence="7 9" key="2">
    <citation type="submission" date="2018-11" db="EMBL/GenBank/DDBJ databases">
        <title>Rhizobium chutanense sp. nov., isolated from root nodules of Phaseolus vulgaris in China.</title>
        <authorList>
            <person name="Huo Y."/>
        </authorList>
    </citation>
    <scope>NUCLEOTIDE SEQUENCE [LARGE SCALE GENOMIC DNA]</scope>
    <source>
        <strain evidence="7 9">C16</strain>
    </source>
</reference>
<dbReference type="InterPro" id="IPR013655">
    <property type="entry name" value="PAS_fold_3"/>
</dbReference>
<dbReference type="GO" id="GO:0007165">
    <property type="term" value="P:signal transduction"/>
    <property type="evidence" value="ECO:0007669"/>
    <property type="project" value="UniProtKB-KW"/>
</dbReference>
<reference evidence="6 8" key="1">
    <citation type="submission" date="2017-09" db="EMBL/GenBank/DDBJ databases">
        <title>Comparative genomics of rhizobia isolated from Phaseolus vulgaris in China.</title>
        <authorList>
            <person name="Tong W."/>
        </authorList>
    </citation>
    <scope>NUCLEOTIDE SEQUENCE [LARGE SCALE GENOMIC DNA]</scope>
    <source>
        <strain evidence="6 8">C5</strain>
    </source>
</reference>
<dbReference type="SMART" id="SM00283">
    <property type="entry name" value="MA"/>
    <property type="match status" value="1"/>
</dbReference>
<dbReference type="Pfam" id="PF08447">
    <property type="entry name" value="PAS_3"/>
    <property type="match status" value="1"/>
</dbReference>
<dbReference type="InterPro" id="IPR003660">
    <property type="entry name" value="HAMP_dom"/>
</dbReference>
<dbReference type="PROSITE" id="PS50111">
    <property type="entry name" value="CHEMOTAXIS_TRANSDUC_2"/>
    <property type="match status" value="1"/>
</dbReference>
<name>A0A2A6J5R5_9HYPH</name>
<dbReference type="PANTHER" id="PTHR43531">
    <property type="entry name" value="PROTEIN ICFG"/>
    <property type="match status" value="1"/>
</dbReference>
<dbReference type="Gene3D" id="1.10.287.950">
    <property type="entry name" value="Methyl-accepting chemotaxis protein"/>
    <property type="match status" value="1"/>
</dbReference>
<dbReference type="PROSITE" id="PS50885">
    <property type="entry name" value="HAMP"/>
    <property type="match status" value="1"/>
</dbReference>
<keyword evidence="8" id="KW-1185">Reference proteome</keyword>
<dbReference type="InterPro" id="IPR051310">
    <property type="entry name" value="MCP_chemotaxis"/>
</dbReference>
<proteinExistence type="inferred from homology"/>
<dbReference type="InterPro" id="IPR000014">
    <property type="entry name" value="PAS"/>
</dbReference>
<dbReference type="Gene3D" id="3.30.450.20">
    <property type="entry name" value="PAS domain"/>
    <property type="match status" value="1"/>
</dbReference>
<accession>A0A432NNI9</accession>
<gene>
    <name evidence="6" type="ORF">CO666_24545</name>
    <name evidence="7" type="ORF">EFR84_23125</name>
</gene>
<dbReference type="InterPro" id="IPR035965">
    <property type="entry name" value="PAS-like_dom_sf"/>
</dbReference>
<dbReference type="EMBL" id="NWSV01000021">
    <property type="protein sequence ID" value="PDT01658.1"/>
    <property type="molecule type" value="Genomic_DNA"/>
</dbReference>
<dbReference type="GO" id="GO:0016020">
    <property type="term" value="C:membrane"/>
    <property type="evidence" value="ECO:0007669"/>
    <property type="project" value="InterPro"/>
</dbReference>
<dbReference type="SUPFAM" id="SSF58104">
    <property type="entry name" value="Methyl-accepting chemotaxis protein (MCP) signaling domain"/>
    <property type="match status" value="1"/>
</dbReference>
<evidence type="ECO:0000313" key="6">
    <source>
        <dbReference type="EMBL" id="PDT01658.1"/>
    </source>
</evidence>
<feature type="domain" description="HAMP" evidence="5">
    <location>
        <begin position="164"/>
        <end position="209"/>
    </location>
</feature>
<evidence type="ECO:0000259" key="4">
    <source>
        <dbReference type="PROSITE" id="PS50111"/>
    </source>
</evidence>
<accession>A0A2A6J5R5</accession>
<evidence type="ECO:0000256" key="2">
    <source>
        <dbReference type="ARBA" id="ARBA00029447"/>
    </source>
</evidence>